<organism evidence="12 13">
    <name type="scientific">Paracoccus suum</name>
    <dbReference type="NCBI Taxonomy" id="2259340"/>
    <lineage>
        <taxon>Bacteria</taxon>
        <taxon>Pseudomonadati</taxon>
        <taxon>Pseudomonadota</taxon>
        <taxon>Alphaproteobacteria</taxon>
        <taxon>Rhodobacterales</taxon>
        <taxon>Paracoccaceae</taxon>
        <taxon>Paracoccus</taxon>
    </lineage>
</organism>
<evidence type="ECO:0000256" key="10">
    <source>
        <dbReference type="RuleBase" id="RU363032"/>
    </source>
</evidence>
<dbReference type="GO" id="GO:0022857">
    <property type="term" value="F:transmembrane transporter activity"/>
    <property type="evidence" value="ECO:0007669"/>
    <property type="project" value="InterPro"/>
</dbReference>
<comment type="subcellular location">
    <subcellularLocation>
        <location evidence="2">Cell inner membrane</location>
        <topology evidence="2">Multi-pass membrane protein</topology>
    </subcellularLocation>
    <subcellularLocation>
        <location evidence="10">Cell membrane</location>
        <topology evidence="10">Multi-pass membrane protein</topology>
    </subcellularLocation>
</comment>
<feature type="domain" description="ABC transmembrane type-1" evidence="11">
    <location>
        <begin position="25"/>
        <end position="212"/>
    </location>
</feature>
<comment type="function">
    <text evidence="1">Part of the binding-protein-dependent transport system for glutamine; probably responsible for the translocation of the substrate across the membrane.</text>
</comment>
<evidence type="ECO:0000256" key="9">
    <source>
        <dbReference type="ARBA" id="ARBA00023136"/>
    </source>
</evidence>
<dbReference type="Proteomes" id="UP000252023">
    <property type="component" value="Chromosome"/>
</dbReference>
<protein>
    <submittedName>
        <fullName evidence="12">Amino acid ABC transporter permease</fullName>
    </submittedName>
</protein>
<evidence type="ECO:0000256" key="4">
    <source>
        <dbReference type="ARBA" id="ARBA00022448"/>
    </source>
</evidence>
<evidence type="ECO:0000313" key="12">
    <source>
        <dbReference type="EMBL" id="AXC50188.1"/>
    </source>
</evidence>
<dbReference type="InterPro" id="IPR043429">
    <property type="entry name" value="ArtM/GltK/GlnP/TcyL/YhdX-like"/>
</dbReference>
<dbReference type="SUPFAM" id="SSF161098">
    <property type="entry name" value="MetI-like"/>
    <property type="match status" value="1"/>
</dbReference>
<dbReference type="RefSeq" id="WP_114076507.1">
    <property type="nucleotide sequence ID" value="NZ_CP030918.1"/>
</dbReference>
<dbReference type="CDD" id="cd06261">
    <property type="entry name" value="TM_PBP2"/>
    <property type="match status" value="1"/>
</dbReference>
<evidence type="ECO:0000256" key="8">
    <source>
        <dbReference type="ARBA" id="ARBA00022989"/>
    </source>
</evidence>
<keyword evidence="5" id="KW-1003">Cell membrane</keyword>
<sequence length="224" mass="24317">MNEIILNFFNLEILREVAPLLVQGFWMTLKLSVVSIPLAAALGLALAITQGASGRIGRTLVIAYVDVFRSIPPLVLLIFIFYALPFLGLRLTEFPAAILALVLNGASYFAEIFRAGLESVPKGQHEAARSTGLGWRQSMQYVIIPQGTRNVMPDLVSNTLELAKQTSIASAVALQELLRSAQLAQGMTYNATPLIAAAVVYFLLFWPFVRLVSRLHQTSGSGAG</sequence>
<dbReference type="GO" id="GO:0006865">
    <property type="term" value="P:amino acid transport"/>
    <property type="evidence" value="ECO:0007669"/>
    <property type="project" value="UniProtKB-KW"/>
</dbReference>
<proteinExistence type="inferred from homology"/>
<feature type="transmembrane region" description="Helical" evidence="10">
    <location>
        <begin position="25"/>
        <end position="48"/>
    </location>
</feature>
<keyword evidence="7" id="KW-0029">Amino-acid transport</keyword>
<keyword evidence="13" id="KW-1185">Reference proteome</keyword>
<name>A0A344PLD3_9RHOB</name>
<dbReference type="EMBL" id="CP030918">
    <property type="protein sequence ID" value="AXC50188.1"/>
    <property type="molecule type" value="Genomic_DNA"/>
</dbReference>
<evidence type="ECO:0000256" key="1">
    <source>
        <dbReference type="ARBA" id="ARBA00003159"/>
    </source>
</evidence>
<feature type="transmembrane region" description="Helical" evidence="10">
    <location>
        <begin position="189"/>
        <end position="209"/>
    </location>
</feature>
<dbReference type="InterPro" id="IPR035906">
    <property type="entry name" value="MetI-like_sf"/>
</dbReference>
<dbReference type="AlphaFoldDB" id="A0A344PLD3"/>
<dbReference type="InterPro" id="IPR010065">
    <property type="entry name" value="AA_ABC_transptr_permease_3TM"/>
</dbReference>
<evidence type="ECO:0000256" key="5">
    <source>
        <dbReference type="ARBA" id="ARBA00022475"/>
    </source>
</evidence>
<reference evidence="13" key="1">
    <citation type="submission" date="2018-07" db="EMBL/GenBank/DDBJ databases">
        <title>Genome sequencing of Paracoccus sp. SC2-6.</title>
        <authorList>
            <person name="Heo J."/>
            <person name="Kim S.-J."/>
            <person name="Kwon S.-W."/>
        </authorList>
    </citation>
    <scope>NUCLEOTIDE SEQUENCE [LARGE SCALE GENOMIC DNA]</scope>
    <source>
        <strain evidence="13">SC2-6</strain>
    </source>
</reference>
<dbReference type="PANTHER" id="PTHR30614:SF20">
    <property type="entry name" value="GLUTAMINE TRANSPORT SYSTEM PERMEASE PROTEIN GLNP"/>
    <property type="match status" value="1"/>
</dbReference>
<dbReference type="InterPro" id="IPR000515">
    <property type="entry name" value="MetI-like"/>
</dbReference>
<evidence type="ECO:0000256" key="3">
    <source>
        <dbReference type="ARBA" id="ARBA00010072"/>
    </source>
</evidence>
<dbReference type="KEGG" id="pars:DRW48_11220"/>
<evidence type="ECO:0000259" key="11">
    <source>
        <dbReference type="PROSITE" id="PS50928"/>
    </source>
</evidence>
<evidence type="ECO:0000256" key="2">
    <source>
        <dbReference type="ARBA" id="ARBA00004429"/>
    </source>
</evidence>
<accession>A0A344PLD3</accession>
<evidence type="ECO:0000256" key="6">
    <source>
        <dbReference type="ARBA" id="ARBA00022692"/>
    </source>
</evidence>
<feature type="transmembrane region" description="Helical" evidence="10">
    <location>
        <begin position="60"/>
        <end position="82"/>
    </location>
</feature>
<dbReference type="PANTHER" id="PTHR30614">
    <property type="entry name" value="MEMBRANE COMPONENT OF AMINO ACID ABC TRANSPORTER"/>
    <property type="match status" value="1"/>
</dbReference>
<keyword evidence="9 10" id="KW-0472">Membrane</keyword>
<dbReference type="NCBIfam" id="TIGR01726">
    <property type="entry name" value="HEQRo_perm_3TM"/>
    <property type="match status" value="1"/>
</dbReference>
<evidence type="ECO:0000256" key="7">
    <source>
        <dbReference type="ARBA" id="ARBA00022970"/>
    </source>
</evidence>
<comment type="similarity">
    <text evidence="3">Belongs to the binding-protein-dependent transport system permease family. HisMQ subfamily.</text>
</comment>
<dbReference type="Gene3D" id="1.10.3720.10">
    <property type="entry name" value="MetI-like"/>
    <property type="match status" value="1"/>
</dbReference>
<keyword evidence="8 10" id="KW-1133">Transmembrane helix</keyword>
<keyword evidence="4 10" id="KW-0813">Transport</keyword>
<gene>
    <name evidence="12" type="ORF">DRW48_11220</name>
</gene>
<evidence type="ECO:0000313" key="13">
    <source>
        <dbReference type="Proteomes" id="UP000252023"/>
    </source>
</evidence>
<keyword evidence="6 10" id="KW-0812">Transmembrane</keyword>
<dbReference type="GO" id="GO:0043190">
    <property type="term" value="C:ATP-binding cassette (ABC) transporter complex"/>
    <property type="evidence" value="ECO:0007669"/>
    <property type="project" value="InterPro"/>
</dbReference>
<dbReference type="OrthoDB" id="9808674at2"/>
<dbReference type="Pfam" id="PF00528">
    <property type="entry name" value="BPD_transp_1"/>
    <property type="match status" value="1"/>
</dbReference>
<dbReference type="PROSITE" id="PS50928">
    <property type="entry name" value="ABC_TM1"/>
    <property type="match status" value="1"/>
</dbReference>